<accession>A0A3E2BKZ5</accession>
<sequence length="69" mass="7861">MLSRAGEIKTDSLRSEAPDSWLTTAHKRQQLNQKIGDFFFIGAIRFQAILIQPGRFVKSASFYFLGLLK</sequence>
<evidence type="ECO:0000313" key="1">
    <source>
        <dbReference type="EMBL" id="RFT15408.1"/>
    </source>
</evidence>
<comment type="caution">
    <text evidence="1">The sequence shown here is derived from an EMBL/GenBank/DDBJ whole genome shotgun (WGS) entry which is preliminary data.</text>
</comment>
<proteinExistence type="predicted"/>
<evidence type="ECO:0000313" key="2">
    <source>
        <dbReference type="Proteomes" id="UP000257323"/>
    </source>
</evidence>
<dbReference type="AlphaFoldDB" id="A0A3E2BKZ5"/>
<dbReference type="Proteomes" id="UP000257323">
    <property type="component" value="Unassembled WGS sequence"/>
</dbReference>
<name>A0A3E2BKZ5_9BACT</name>
<dbReference type="EMBL" id="QUAH01000009">
    <property type="protein sequence ID" value="RFT15408.1"/>
    <property type="molecule type" value="Genomic_DNA"/>
</dbReference>
<protein>
    <submittedName>
        <fullName evidence="1">Uncharacterized protein</fullName>
    </submittedName>
</protein>
<gene>
    <name evidence="1" type="ORF">OP8BY_0298</name>
</gene>
<reference evidence="1 2" key="1">
    <citation type="submission" date="2018-08" db="EMBL/GenBank/DDBJ databases">
        <title>Genome analysis of the thermophilic bacterium of the candidate phylum Aminicenantes from deep subsurface aquifer revealed its physiology and ecological role.</title>
        <authorList>
            <person name="Kadnikov V.V."/>
            <person name="Mardanov A.V."/>
            <person name="Beletsky A.V."/>
            <person name="Karnachuk O.V."/>
            <person name="Ravin N.V."/>
        </authorList>
    </citation>
    <scope>NUCLEOTIDE SEQUENCE [LARGE SCALE GENOMIC DNA]</scope>
    <source>
        <strain evidence="1">BY38</strain>
    </source>
</reference>
<organism evidence="1 2">
    <name type="scientific">Candidatus Saccharicenans subterraneus</name>
    <dbReference type="NCBI Taxonomy" id="2508984"/>
    <lineage>
        <taxon>Bacteria</taxon>
        <taxon>Candidatus Aminicenantota</taxon>
        <taxon>Candidatus Aminicenantia</taxon>
        <taxon>Candidatus Aminicenantales</taxon>
        <taxon>Candidatus Saccharicenantaceae</taxon>
        <taxon>Candidatus Saccharicenans</taxon>
    </lineage>
</organism>